<proteinExistence type="inferred from homology"/>
<organism evidence="4 5">
    <name type="scientific">Streptomyces gibsoniae</name>
    <dbReference type="NCBI Taxonomy" id="3075529"/>
    <lineage>
        <taxon>Bacteria</taxon>
        <taxon>Bacillati</taxon>
        <taxon>Actinomycetota</taxon>
        <taxon>Actinomycetes</taxon>
        <taxon>Kitasatosporales</taxon>
        <taxon>Streptomycetaceae</taxon>
        <taxon>Streptomyces</taxon>
    </lineage>
</organism>
<dbReference type="InterPro" id="IPR015422">
    <property type="entry name" value="PyrdxlP-dep_Trfase_small"/>
</dbReference>
<evidence type="ECO:0000256" key="1">
    <source>
        <dbReference type="ARBA" id="ARBA00008954"/>
    </source>
</evidence>
<keyword evidence="4" id="KW-0032">Aminotransferase</keyword>
<dbReference type="Pfam" id="PF00202">
    <property type="entry name" value="Aminotran_3"/>
    <property type="match status" value="1"/>
</dbReference>
<evidence type="ECO:0000256" key="3">
    <source>
        <dbReference type="RuleBase" id="RU003560"/>
    </source>
</evidence>
<evidence type="ECO:0000256" key="2">
    <source>
        <dbReference type="ARBA" id="ARBA00022898"/>
    </source>
</evidence>
<dbReference type="PIRSF" id="PIRSF000521">
    <property type="entry name" value="Transaminase_4ab_Lys_Orn"/>
    <property type="match status" value="1"/>
</dbReference>
<keyword evidence="2 3" id="KW-0663">Pyridoxal phosphate</keyword>
<dbReference type="InterPro" id="IPR015424">
    <property type="entry name" value="PyrdxlP-dep_Trfase"/>
</dbReference>
<comment type="caution">
    <text evidence="4">The sequence shown here is derived from an EMBL/GenBank/DDBJ whole genome shotgun (WGS) entry which is preliminary data.</text>
</comment>
<evidence type="ECO:0000313" key="4">
    <source>
        <dbReference type="EMBL" id="MDT0465131.1"/>
    </source>
</evidence>
<dbReference type="Proteomes" id="UP001183809">
    <property type="component" value="Unassembled WGS sequence"/>
</dbReference>
<dbReference type="PANTHER" id="PTHR43094:SF1">
    <property type="entry name" value="AMINOTRANSFERASE CLASS-III"/>
    <property type="match status" value="1"/>
</dbReference>
<comment type="similarity">
    <text evidence="1 3">Belongs to the class-III pyridoxal-phosphate-dependent aminotransferase family.</text>
</comment>
<name>A0ABU2TW35_9ACTN</name>
<dbReference type="EMBL" id="JAVREY010000021">
    <property type="protein sequence ID" value="MDT0465131.1"/>
    <property type="molecule type" value="Genomic_DNA"/>
</dbReference>
<dbReference type="Gene3D" id="3.90.1150.10">
    <property type="entry name" value="Aspartate Aminotransferase, domain 1"/>
    <property type="match status" value="1"/>
</dbReference>
<dbReference type="SUPFAM" id="SSF53383">
    <property type="entry name" value="PLP-dependent transferases"/>
    <property type="match status" value="1"/>
</dbReference>
<dbReference type="RefSeq" id="WP_311696624.1">
    <property type="nucleotide sequence ID" value="NZ_JAVREY010000021.1"/>
</dbReference>
<sequence>MDYLTRRRRLLTSTRPMPDWEVVGSSGSWLHLADGRRIFDGSSGLLCANVGQSSPKVRSRIEEQFARYSYGGAAVVQPHIQVELMDRLCRAVGRQEDSVALTTCGTLGVEVAVGLARNITRVRDGKRRGDILTSDLSYHGMSALTLGLAGNHARRPRPEDALGLGPAFSPPYPPTHPHYGRTCDASCADEIAYAIDSRGRENVSAVLIEPVNGSTGGAYVPPAGYLRRVAEICRERAVLVIHDEVLTGLWRTGEPLASRHWDGAEPDLCILSKGLGAGYTGVGAVLVSPEIAPLIRHENADPLPAMGTMATHPLQAAACLGVLDELESMDADAFRARGDRLGAALQALTDLPVVRDVRGLGFLYGVELASGLLWPLMEEAEKHDVLFYPFTGAGHPKSEGIVVAPPLTSTDTDIDFLVSALSSAVTALAQRS</sequence>
<accession>A0ABU2TW35</accession>
<dbReference type="CDD" id="cd00610">
    <property type="entry name" value="OAT_like"/>
    <property type="match status" value="1"/>
</dbReference>
<reference evidence="5" key="1">
    <citation type="submission" date="2023-07" db="EMBL/GenBank/DDBJ databases">
        <title>30 novel species of actinomycetes from the DSMZ collection.</title>
        <authorList>
            <person name="Nouioui I."/>
        </authorList>
    </citation>
    <scope>NUCLEOTIDE SEQUENCE [LARGE SCALE GENOMIC DNA]</scope>
    <source>
        <strain evidence="5">DSM 41699</strain>
    </source>
</reference>
<gene>
    <name evidence="4" type="ORF">RM764_19315</name>
</gene>
<dbReference type="InterPro" id="IPR015421">
    <property type="entry name" value="PyrdxlP-dep_Trfase_major"/>
</dbReference>
<evidence type="ECO:0000313" key="5">
    <source>
        <dbReference type="Proteomes" id="UP001183809"/>
    </source>
</evidence>
<dbReference type="Gene3D" id="3.40.640.10">
    <property type="entry name" value="Type I PLP-dependent aspartate aminotransferase-like (Major domain)"/>
    <property type="match status" value="1"/>
</dbReference>
<dbReference type="GO" id="GO:0008483">
    <property type="term" value="F:transaminase activity"/>
    <property type="evidence" value="ECO:0007669"/>
    <property type="project" value="UniProtKB-KW"/>
</dbReference>
<keyword evidence="4" id="KW-0808">Transferase</keyword>
<dbReference type="InterPro" id="IPR005814">
    <property type="entry name" value="Aminotrans_3"/>
</dbReference>
<keyword evidence="5" id="KW-1185">Reference proteome</keyword>
<dbReference type="PANTHER" id="PTHR43094">
    <property type="entry name" value="AMINOTRANSFERASE"/>
    <property type="match status" value="1"/>
</dbReference>
<protein>
    <submittedName>
        <fullName evidence="4">Aspartate aminotransferase family protein</fullName>
    </submittedName>
</protein>